<name>A0A161T4L6_BACCE</name>
<dbReference type="EMBL" id="LJKE01000051">
    <property type="protein sequence ID" value="KZD64307.1"/>
    <property type="molecule type" value="Genomic_DNA"/>
</dbReference>
<reference evidence="2 3" key="1">
    <citation type="submission" date="2015-09" db="EMBL/GenBank/DDBJ databases">
        <title>Bacillus cereus food isolates.</title>
        <authorList>
            <person name="Boekhorst J."/>
        </authorList>
    </citation>
    <scope>NUCLEOTIDE SEQUENCE [LARGE SCALE GENOMIC DNA]</scope>
    <source>
        <strain evidence="2 3">B4088</strain>
    </source>
</reference>
<comment type="caution">
    <text evidence="2">The sequence shown here is derived from an EMBL/GenBank/DDBJ whole genome shotgun (WGS) entry which is preliminary data.</text>
</comment>
<evidence type="ECO:0000256" key="1">
    <source>
        <dbReference type="SAM" id="MobiDB-lite"/>
    </source>
</evidence>
<sequence>MESGGVKGTGDVPKGFYQDANGKWHRPNEEYAWEWLQYG</sequence>
<gene>
    <name evidence="2" type="ORF">B4088_3076</name>
</gene>
<protein>
    <submittedName>
        <fullName evidence="2">Uncharacterized protein</fullName>
    </submittedName>
</protein>
<accession>A0A161T4L6</accession>
<evidence type="ECO:0000313" key="3">
    <source>
        <dbReference type="Proteomes" id="UP000076482"/>
    </source>
</evidence>
<proteinExistence type="predicted"/>
<dbReference type="Proteomes" id="UP000076482">
    <property type="component" value="Unassembled WGS sequence"/>
</dbReference>
<dbReference type="PATRIC" id="fig|1396.535.peg.362"/>
<evidence type="ECO:0000313" key="2">
    <source>
        <dbReference type="EMBL" id="KZD64307.1"/>
    </source>
</evidence>
<dbReference type="AlphaFoldDB" id="A0A161T4L6"/>
<organism evidence="2 3">
    <name type="scientific">Bacillus cereus</name>
    <dbReference type="NCBI Taxonomy" id="1396"/>
    <lineage>
        <taxon>Bacteria</taxon>
        <taxon>Bacillati</taxon>
        <taxon>Bacillota</taxon>
        <taxon>Bacilli</taxon>
        <taxon>Bacillales</taxon>
        <taxon>Bacillaceae</taxon>
        <taxon>Bacillus</taxon>
        <taxon>Bacillus cereus group</taxon>
    </lineage>
</organism>
<feature type="region of interest" description="Disordered" evidence="1">
    <location>
        <begin position="1"/>
        <end position="23"/>
    </location>
</feature>